<dbReference type="EMBL" id="LOXM01000005">
    <property type="protein sequence ID" value="KVG76890.1"/>
    <property type="molecule type" value="Genomic_DNA"/>
</dbReference>
<name>A0A103RZP8_9BURK</name>
<evidence type="ECO:0008006" key="3">
    <source>
        <dbReference type="Google" id="ProtNLM"/>
    </source>
</evidence>
<dbReference type="Pfam" id="PF11367">
    <property type="entry name" value="Tail_completion_gp17"/>
    <property type="match status" value="1"/>
</dbReference>
<dbReference type="AlphaFoldDB" id="A0A103RZP8"/>
<evidence type="ECO:0000313" key="2">
    <source>
        <dbReference type="Proteomes" id="UP000064029"/>
    </source>
</evidence>
<proteinExistence type="predicted"/>
<dbReference type="InterPro" id="IPR021508">
    <property type="entry name" value="Gp17-like"/>
</dbReference>
<dbReference type="InterPro" id="IPR053745">
    <property type="entry name" value="Viral_Tail_Comp_sf"/>
</dbReference>
<sequence>MVESIVYKALASLASGQVYPDVAPAKTPAPWITYQAVGGQDFTGLDNELPDIENARVQISVWAKTRKEASQLMRQIKRALVNPQVKAVPIGGPVSNFESDTLLYGSSLDFSITYNTEV</sequence>
<evidence type="ECO:0000313" key="1">
    <source>
        <dbReference type="EMBL" id="KVG76890.1"/>
    </source>
</evidence>
<dbReference type="Proteomes" id="UP000064029">
    <property type="component" value="Unassembled WGS sequence"/>
</dbReference>
<dbReference type="RefSeq" id="WP_059748672.1">
    <property type="nucleotide sequence ID" value="NZ_CP013416.1"/>
</dbReference>
<dbReference type="Gene3D" id="3.30.2000.30">
    <property type="match status" value="1"/>
</dbReference>
<comment type="caution">
    <text evidence="1">The sequence shown here is derived from an EMBL/GenBank/DDBJ whole genome shotgun (WGS) entry which is preliminary data.</text>
</comment>
<dbReference type="OrthoDB" id="8612771at2"/>
<reference evidence="1 2" key="1">
    <citation type="submission" date="2015-11" db="EMBL/GenBank/DDBJ databases">
        <title>Expanding the genomic diversity of Burkholderia species for the development of highly accurate diagnostics.</title>
        <authorList>
            <person name="Sahl J."/>
            <person name="Keim P."/>
            <person name="Wagner D."/>
        </authorList>
    </citation>
    <scope>NUCLEOTIDE SEQUENCE [LARGE SCALE GENOMIC DNA]</scope>
    <source>
        <strain evidence="1 2">MSMB2036</strain>
    </source>
</reference>
<gene>
    <name evidence="1" type="ORF">WJ33_11865</name>
</gene>
<protein>
    <recommendedName>
        <fullName evidence="3">DUF3168 domain-containing protein</fullName>
    </recommendedName>
</protein>
<accession>A0A103RZP8</accession>
<organism evidence="1 2">
    <name type="scientific">Burkholderia ubonensis</name>
    <dbReference type="NCBI Taxonomy" id="101571"/>
    <lineage>
        <taxon>Bacteria</taxon>
        <taxon>Pseudomonadati</taxon>
        <taxon>Pseudomonadota</taxon>
        <taxon>Betaproteobacteria</taxon>
        <taxon>Burkholderiales</taxon>
        <taxon>Burkholderiaceae</taxon>
        <taxon>Burkholderia</taxon>
        <taxon>Burkholderia cepacia complex</taxon>
    </lineage>
</organism>